<proteinExistence type="predicted"/>
<dbReference type="PANTHER" id="PTHR35490">
    <property type="entry name" value="BACTERIOPHAGE N4 ADSORPTION B PROTEIN"/>
    <property type="match status" value="1"/>
</dbReference>
<keyword evidence="2" id="KW-1133">Transmembrane helix</keyword>
<keyword evidence="2" id="KW-0472">Membrane</keyword>
<evidence type="ECO:0000256" key="1">
    <source>
        <dbReference type="SAM" id="MobiDB-lite"/>
    </source>
</evidence>
<comment type="caution">
    <text evidence="3">The sequence shown here is derived from an EMBL/GenBank/DDBJ whole genome shotgun (WGS) entry which is preliminary data.</text>
</comment>
<evidence type="ECO:0000256" key="2">
    <source>
        <dbReference type="SAM" id="Phobius"/>
    </source>
</evidence>
<gene>
    <name evidence="3" type="ORF">V6N11_023698</name>
</gene>
<dbReference type="Proteomes" id="UP001396334">
    <property type="component" value="Unassembled WGS sequence"/>
</dbReference>
<feature type="region of interest" description="Disordered" evidence="1">
    <location>
        <begin position="49"/>
        <end position="69"/>
    </location>
</feature>
<protein>
    <submittedName>
        <fullName evidence="3">Uncharacterized protein</fullName>
    </submittedName>
</protein>
<sequence length="517" mass="57882">MRFENFAERSGGGLCDNNLGNRSLRFPPHIRAMPTFSAIALDRLLEPGASKSVDKSGPNMKPPLPKTKLIPNSKLERKVNHPQISSPALYATPEATPLPDSPSSFPPSPYIINHKRRGPRLLKSLSENNVSTQKKTTEESEVNGKAELKETKSVDLSKDGSIIFSVHEPDDEEHENGVNNGPIKVEQANGFHAGSILDGRMNGVHDGEFGSSIKAAGSSRMSNGMANDIALSKLVSLNLNRGDESEDFFDPKDSMSATTNTDGDDEIAARLATSGVEFFDAWDELSSESGTQSVYHDTETEVREMRLSLLMEIENRKQAEEALNKVRCVWKRMSQELAILGFSLPADPIDVTDDELLKQAEELRQQAYIARFVSLSIGRGIARAEMETEMEAQIDSKNFEIARLWDKLHYYEAVNQEMSQRNQEAIEMARRERQRKKRRQRWVWGSIATAITLGTAALAWSYLPTVIKHNMCEWSLFGMFQQQYLILYVISSYWEGESGQECGRELLRVNFATQSAA</sequence>
<feature type="compositionally biased region" description="Polar residues" evidence="1">
    <location>
        <begin position="125"/>
        <end position="134"/>
    </location>
</feature>
<name>A0ABR2TMZ9_9ROSI</name>
<feature type="transmembrane region" description="Helical" evidence="2">
    <location>
        <begin position="442"/>
        <end position="463"/>
    </location>
</feature>
<dbReference type="EMBL" id="JBBPBN010000005">
    <property type="protein sequence ID" value="KAK9038853.1"/>
    <property type="molecule type" value="Genomic_DNA"/>
</dbReference>
<keyword evidence="4" id="KW-1185">Reference proteome</keyword>
<organism evidence="3 4">
    <name type="scientific">Hibiscus sabdariffa</name>
    <name type="common">roselle</name>
    <dbReference type="NCBI Taxonomy" id="183260"/>
    <lineage>
        <taxon>Eukaryota</taxon>
        <taxon>Viridiplantae</taxon>
        <taxon>Streptophyta</taxon>
        <taxon>Embryophyta</taxon>
        <taxon>Tracheophyta</taxon>
        <taxon>Spermatophyta</taxon>
        <taxon>Magnoliopsida</taxon>
        <taxon>eudicotyledons</taxon>
        <taxon>Gunneridae</taxon>
        <taxon>Pentapetalae</taxon>
        <taxon>rosids</taxon>
        <taxon>malvids</taxon>
        <taxon>Malvales</taxon>
        <taxon>Malvaceae</taxon>
        <taxon>Malvoideae</taxon>
        <taxon>Hibiscus</taxon>
    </lineage>
</organism>
<evidence type="ECO:0000313" key="3">
    <source>
        <dbReference type="EMBL" id="KAK9038853.1"/>
    </source>
</evidence>
<feature type="region of interest" description="Disordered" evidence="1">
    <location>
        <begin position="123"/>
        <end position="142"/>
    </location>
</feature>
<evidence type="ECO:0000313" key="4">
    <source>
        <dbReference type="Proteomes" id="UP001396334"/>
    </source>
</evidence>
<accession>A0ABR2TMZ9</accession>
<reference evidence="3 4" key="1">
    <citation type="journal article" date="2024" name="G3 (Bethesda)">
        <title>Genome assembly of Hibiscus sabdariffa L. provides insights into metabolisms of medicinal natural products.</title>
        <authorList>
            <person name="Kim T."/>
        </authorList>
    </citation>
    <scope>NUCLEOTIDE SEQUENCE [LARGE SCALE GENOMIC DNA]</scope>
    <source>
        <strain evidence="3">TK-2024</strain>
        <tissue evidence="3">Old leaves</tissue>
    </source>
</reference>
<feature type="region of interest" description="Disordered" evidence="1">
    <location>
        <begin position="1"/>
        <end position="20"/>
    </location>
</feature>
<dbReference type="PANTHER" id="PTHR35490:SF2">
    <property type="entry name" value="BACTERIOPHAGE N4 ADSORPTION B PROTEIN"/>
    <property type="match status" value="1"/>
</dbReference>
<keyword evidence="2" id="KW-0812">Transmembrane</keyword>